<dbReference type="AlphaFoldDB" id="A0A936TFX0"/>
<dbReference type="HAMAP" id="MF_00113">
    <property type="entry name" value="QueA"/>
    <property type="match status" value="1"/>
</dbReference>
<dbReference type="PANTHER" id="PTHR30307:SF0">
    <property type="entry name" value="S-ADENOSYLMETHIONINE:TRNA RIBOSYLTRANSFERASE-ISOMERASE"/>
    <property type="match status" value="1"/>
</dbReference>
<feature type="compositionally biased region" description="Low complexity" evidence="6">
    <location>
        <begin position="115"/>
        <end position="128"/>
    </location>
</feature>
<comment type="subcellular location">
    <subcellularLocation>
        <location evidence="5">Cytoplasm</location>
    </subcellularLocation>
</comment>
<dbReference type="Gene3D" id="3.40.1780.10">
    <property type="entry name" value="QueA-like"/>
    <property type="match status" value="2"/>
</dbReference>
<dbReference type="InterPro" id="IPR042118">
    <property type="entry name" value="QueA_dom1"/>
</dbReference>
<evidence type="ECO:0000256" key="1">
    <source>
        <dbReference type="ARBA" id="ARBA00022490"/>
    </source>
</evidence>
<sequence>MRLSEFEYQLPVEAIAQEPVEPRDAARLLIDRGPDRPPEHSRVAGLPAEVGPGDVVVVNTTRVRPARLAVRRATGGAGEVLLLSPLDGSTIRWEALVRPSAKLKPGDVLRPQVRTDAAGPDTGGPDAAGPDDFHVRLEAYDGEGRWVVELGIDGAADGRTLDGRNLDDAADAALEEYGVMPLPPYLDDRPRDPERYQTVFADRPGSAAAPTAGLHLTREVLDAVVEAGAQVVSVDLEVGLGTFRPMTADRVEDHAMHGERYRIAPDAWAAIRAAHDPATPGSVLAVGTTTLRALESAARSGDLAATTKLFLHRGAEFLVVDRLMTNFHLPRSSLLVLIDAFIGPRWRQLYDRALAEGYRFLSFGDATLLDRRSQPLDPLEDPR</sequence>
<dbReference type="Gene3D" id="2.40.10.240">
    <property type="entry name" value="QueA-like"/>
    <property type="match status" value="1"/>
</dbReference>
<dbReference type="EMBL" id="JADJZA010000009">
    <property type="protein sequence ID" value="MBK9298512.1"/>
    <property type="molecule type" value="Genomic_DNA"/>
</dbReference>
<organism evidence="7 8">
    <name type="scientific">Candidatus Neomicrothrix subdominans</name>
    <dbReference type="NCBI Taxonomy" id="2954438"/>
    <lineage>
        <taxon>Bacteria</taxon>
        <taxon>Bacillati</taxon>
        <taxon>Actinomycetota</taxon>
        <taxon>Acidimicrobiia</taxon>
        <taxon>Acidimicrobiales</taxon>
        <taxon>Microthrixaceae</taxon>
        <taxon>Candidatus Neomicrothrix</taxon>
    </lineage>
</organism>
<comment type="similarity">
    <text evidence="5">Belongs to the QueA family.</text>
</comment>
<comment type="subunit">
    <text evidence="5">Monomer.</text>
</comment>
<keyword evidence="1 5" id="KW-0963">Cytoplasm</keyword>
<evidence type="ECO:0000256" key="2">
    <source>
        <dbReference type="ARBA" id="ARBA00022679"/>
    </source>
</evidence>
<comment type="catalytic activity">
    <reaction evidence="5">
        <text>7-aminomethyl-7-carbaguanosine(34) in tRNA + S-adenosyl-L-methionine = epoxyqueuosine(34) in tRNA + adenine + L-methionine + 2 H(+)</text>
        <dbReference type="Rhea" id="RHEA:32155"/>
        <dbReference type="Rhea" id="RHEA-COMP:10342"/>
        <dbReference type="Rhea" id="RHEA-COMP:18582"/>
        <dbReference type="ChEBI" id="CHEBI:15378"/>
        <dbReference type="ChEBI" id="CHEBI:16708"/>
        <dbReference type="ChEBI" id="CHEBI:57844"/>
        <dbReference type="ChEBI" id="CHEBI:59789"/>
        <dbReference type="ChEBI" id="CHEBI:82833"/>
        <dbReference type="ChEBI" id="CHEBI:194443"/>
        <dbReference type="EC" id="2.4.99.17"/>
    </reaction>
</comment>
<evidence type="ECO:0000313" key="8">
    <source>
        <dbReference type="Proteomes" id="UP000727993"/>
    </source>
</evidence>
<protein>
    <recommendedName>
        <fullName evidence="5">S-adenosylmethionine:tRNA ribosyltransferase-isomerase</fullName>
        <ecNumber evidence="5">2.4.99.17</ecNumber>
    </recommendedName>
    <alternativeName>
        <fullName evidence="5">Queuosine biosynthesis protein QueA</fullName>
    </alternativeName>
</protein>
<gene>
    <name evidence="5" type="primary">queA</name>
    <name evidence="7" type="ORF">IPN02_17135</name>
</gene>
<keyword evidence="2 5" id="KW-0808">Transferase</keyword>
<dbReference type="GO" id="GO:0008616">
    <property type="term" value="P:tRNA queuosine(34) biosynthetic process"/>
    <property type="evidence" value="ECO:0007669"/>
    <property type="project" value="UniProtKB-UniRule"/>
</dbReference>
<reference evidence="7 8" key="1">
    <citation type="submission" date="2020-10" db="EMBL/GenBank/DDBJ databases">
        <title>Connecting structure to function with the recovery of over 1000 high-quality activated sludge metagenome-assembled genomes encoding full-length rRNA genes using long-read sequencing.</title>
        <authorList>
            <person name="Singleton C.M."/>
            <person name="Petriglieri F."/>
            <person name="Kristensen J.M."/>
            <person name="Kirkegaard R.H."/>
            <person name="Michaelsen T.Y."/>
            <person name="Andersen M.H."/>
            <person name="Karst S.M."/>
            <person name="Dueholm M.S."/>
            <person name="Nielsen P.H."/>
            <person name="Albertsen M."/>
        </authorList>
    </citation>
    <scope>NUCLEOTIDE SEQUENCE [LARGE SCALE GENOMIC DNA]</scope>
    <source>
        <strain evidence="7">Lyne_18-Q3-R50-59_MAXAC.006</strain>
    </source>
</reference>
<evidence type="ECO:0000256" key="5">
    <source>
        <dbReference type="HAMAP-Rule" id="MF_00113"/>
    </source>
</evidence>
<dbReference type="PANTHER" id="PTHR30307">
    <property type="entry name" value="S-ADENOSYLMETHIONINE:TRNA RIBOSYLTRANSFERASE-ISOMERASE"/>
    <property type="match status" value="1"/>
</dbReference>
<evidence type="ECO:0000256" key="3">
    <source>
        <dbReference type="ARBA" id="ARBA00022691"/>
    </source>
</evidence>
<evidence type="ECO:0000256" key="4">
    <source>
        <dbReference type="ARBA" id="ARBA00022785"/>
    </source>
</evidence>
<name>A0A936TFX0_9ACTN</name>
<comment type="function">
    <text evidence="5">Transfers and isomerizes the ribose moiety from AdoMet to the 7-aminomethyl group of 7-deazaguanine (preQ1-tRNA) to give epoxyqueuosine (oQ-tRNA).</text>
</comment>
<keyword evidence="3 5" id="KW-0949">S-adenosyl-L-methionine</keyword>
<comment type="pathway">
    <text evidence="5">tRNA modification; tRNA-queuosine biosynthesis.</text>
</comment>
<dbReference type="InterPro" id="IPR042119">
    <property type="entry name" value="QueA_dom2"/>
</dbReference>
<dbReference type="GO" id="GO:0005737">
    <property type="term" value="C:cytoplasm"/>
    <property type="evidence" value="ECO:0007669"/>
    <property type="project" value="UniProtKB-SubCell"/>
</dbReference>
<dbReference type="InterPro" id="IPR003699">
    <property type="entry name" value="QueA"/>
</dbReference>
<comment type="caution">
    <text evidence="7">The sequence shown here is derived from an EMBL/GenBank/DDBJ whole genome shotgun (WGS) entry which is preliminary data.</text>
</comment>
<feature type="region of interest" description="Disordered" evidence="6">
    <location>
        <begin position="107"/>
        <end position="128"/>
    </location>
</feature>
<dbReference type="GO" id="GO:0051075">
    <property type="term" value="F:S-adenosylmethionine:tRNA ribosyltransferase-isomerase activity"/>
    <property type="evidence" value="ECO:0007669"/>
    <property type="project" value="UniProtKB-EC"/>
</dbReference>
<dbReference type="Proteomes" id="UP000727993">
    <property type="component" value="Unassembled WGS sequence"/>
</dbReference>
<dbReference type="SUPFAM" id="SSF111337">
    <property type="entry name" value="QueA-like"/>
    <property type="match status" value="1"/>
</dbReference>
<accession>A0A936TFX0</accession>
<dbReference type="EC" id="2.4.99.17" evidence="5"/>
<evidence type="ECO:0000313" key="7">
    <source>
        <dbReference type="EMBL" id="MBK9298512.1"/>
    </source>
</evidence>
<keyword evidence="4 5" id="KW-0671">Queuosine biosynthesis</keyword>
<dbReference type="Pfam" id="PF02547">
    <property type="entry name" value="Queuosine_synth"/>
    <property type="match status" value="1"/>
</dbReference>
<dbReference type="InterPro" id="IPR036100">
    <property type="entry name" value="QueA_sf"/>
</dbReference>
<evidence type="ECO:0000256" key="6">
    <source>
        <dbReference type="SAM" id="MobiDB-lite"/>
    </source>
</evidence>
<proteinExistence type="inferred from homology"/>